<dbReference type="KEGG" id="aagg:ETAA8_52970"/>
<reference evidence="2 3" key="1">
    <citation type="submission" date="2019-02" db="EMBL/GenBank/DDBJ databases">
        <title>Deep-cultivation of Planctomycetes and their phenomic and genomic characterization uncovers novel biology.</title>
        <authorList>
            <person name="Wiegand S."/>
            <person name="Jogler M."/>
            <person name="Boedeker C."/>
            <person name="Pinto D."/>
            <person name="Vollmers J."/>
            <person name="Rivas-Marin E."/>
            <person name="Kohn T."/>
            <person name="Peeters S.H."/>
            <person name="Heuer A."/>
            <person name="Rast P."/>
            <person name="Oberbeckmann S."/>
            <person name="Bunk B."/>
            <person name="Jeske O."/>
            <person name="Meyerdierks A."/>
            <person name="Storesund J.E."/>
            <person name="Kallscheuer N."/>
            <person name="Luecker S."/>
            <person name="Lage O.M."/>
            <person name="Pohl T."/>
            <person name="Merkel B.J."/>
            <person name="Hornburger P."/>
            <person name="Mueller R.-W."/>
            <person name="Bruemmer F."/>
            <person name="Labrenz M."/>
            <person name="Spormann A.M."/>
            <person name="Op den Camp H."/>
            <person name="Overmann J."/>
            <person name="Amann R."/>
            <person name="Jetten M.S.M."/>
            <person name="Mascher T."/>
            <person name="Medema M.H."/>
            <person name="Devos D.P."/>
            <person name="Kaster A.-K."/>
            <person name="Ovreas L."/>
            <person name="Rohde M."/>
            <person name="Galperin M.Y."/>
            <person name="Jogler C."/>
        </authorList>
    </citation>
    <scope>NUCLEOTIDE SEQUENCE [LARGE SCALE GENOMIC DNA]</scope>
    <source>
        <strain evidence="2 3">ETA_A8</strain>
    </source>
</reference>
<dbReference type="PANTHER" id="PTHR34351">
    <property type="entry name" value="SLR1927 PROTEIN-RELATED"/>
    <property type="match status" value="1"/>
</dbReference>
<dbReference type="OrthoDB" id="9789943at2"/>
<dbReference type="PANTHER" id="PTHR34351:SF2">
    <property type="entry name" value="DUF58 DOMAIN-CONTAINING PROTEIN"/>
    <property type="match status" value="1"/>
</dbReference>
<dbReference type="EMBL" id="CP036274">
    <property type="protein sequence ID" value="QDU30178.1"/>
    <property type="molecule type" value="Genomic_DNA"/>
</dbReference>
<evidence type="ECO:0000259" key="1">
    <source>
        <dbReference type="Pfam" id="PF01882"/>
    </source>
</evidence>
<sequence length="435" mass="48778">MIWPAAIVLVLVLALIFRLGLLAYAMYTLLGVVLLSRYLTHRWATALSASRECNRLTAEEGDDIAVIITIENSGNLPIPWVMVEDLLPREALLYSPPRLAVMGSRVELTHLWSRSQKNLRYQLKCNRRGYYQLGPLVLETGDLFGLHRRFRVLTQPHFLLVMPKIVPLTGYAISSKRPIGEVRMTYRLYEDPTRISGVRAYQEGDSLNRIHWRATARTGVLHSKVYEPSTVAGVTLLVDFHQASHPARNEPRRSELAITAAASIAHAVSLMGQQVGLVTNGRDAADRIRTEGWASDWRTREAANVAANVRETSDRLRPVVIDTRRGGDQLQQILEMLARLELTDGLLLSELILETSSRLPRDATVIAILPHVTHEIAISLGMLRRRGLAVVAILNMFETYEYAEAAGPLMAEGIETRHMPDEAAVAEICAQYWLR</sequence>
<organism evidence="2 3">
    <name type="scientific">Anatilimnocola aggregata</name>
    <dbReference type="NCBI Taxonomy" id="2528021"/>
    <lineage>
        <taxon>Bacteria</taxon>
        <taxon>Pseudomonadati</taxon>
        <taxon>Planctomycetota</taxon>
        <taxon>Planctomycetia</taxon>
        <taxon>Pirellulales</taxon>
        <taxon>Pirellulaceae</taxon>
        <taxon>Anatilimnocola</taxon>
    </lineage>
</organism>
<dbReference type="AlphaFoldDB" id="A0A517YIX5"/>
<accession>A0A517YIX5</accession>
<dbReference type="Pfam" id="PF01882">
    <property type="entry name" value="DUF58"/>
    <property type="match status" value="1"/>
</dbReference>
<evidence type="ECO:0000313" key="3">
    <source>
        <dbReference type="Proteomes" id="UP000315017"/>
    </source>
</evidence>
<keyword evidence="3" id="KW-1185">Reference proteome</keyword>
<dbReference type="RefSeq" id="WP_145095227.1">
    <property type="nucleotide sequence ID" value="NZ_CP036274.1"/>
</dbReference>
<dbReference type="Proteomes" id="UP000315017">
    <property type="component" value="Chromosome"/>
</dbReference>
<evidence type="ECO:0000313" key="2">
    <source>
        <dbReference type="EMBL" id="QDU30178.1"/>
    </source>
</evidence>
<dbReference type="InterPro" id="IPR002881">
    <property type="entry name" value="DUF58"/>
</dbReference>
<name>A0A517YIX5_9BACT</name>
<gene>
    <name evidence="2" type="ORF">ETAA8_52970</name>
</gene>
<proteinExistence type="predicted"/>
<feature type="domain" description="DUF58" evidence="1">
    <location>
        <begin position="198"/>
        <end position="287"/>
    </location>
</feature>
<protein>
    <recommendedName>
        <fullName evidence="1">DUF58 domain-containing protein</fullName>
    </recommendedName>
</protein>